<feature type="transmembrane region" description="Helical" evidence="8">
    <location>
        <begin position="328"/>
        <end position="349"/>
    </location>
</feature>
<evidence type="ECO:0000313" key="10">
    <source>
        <dbReference type="Proteomes" id="UP000639396"/>
    </source>
</evidence>
<feature type="transmembrane region" description="Helical" evidence="8">
    <location>
        <begin position="141"/>
        <end position="166"/>
    </location>
</feature>
<gene>
    <name evidence="9" type="ORF">IDH45_31125</name>
</gene>
<feature type="transmembrane region" description="Helical" evidence="8">
    <location>
        <begin position="80"/>
        <end position="100"/>
    </location>
</feature>
<feature type="transmembrane region" description="Helical" evidence="8">
    <location>
        <begin position="40"/>
        <end position="60"/>
    </location>
</feature>
<feature type="transmembrane region" description="Helical" evidence="8">
    <location>
        <begin position="267"/>
        <end position="286"/>
    </location>
</feature>
<keyword evidence="6 8" id="KW-1133">Transmembrane helix</keyword>
<sequence length="358" mass="40223">MLRTDKLSPLQIYFMLILVVGLVNHVTIIPLLLQASAKDAWMGVLLSLGPLLLWMLLIAYIAKATHQRNFMGWLRDRTSLWLSSLIAALFSLYLFANAYITFKETIMWIQVTFLPQTPITVTGSVLLSLCYYSSRKGIKSLAIASGLLLPAVLAFGYFVMGSNFQFKRYELLSPPFINGVMPVVKSAQYVAASIMELLVLLILQHSSLKRTHLFVLVLVMGGLTIGPLMGAIATFGLESVQLRYPSYEQWRLVTIGSYIAHVDFLSIYQWLSGAFVRISLMVLLISEVWRIKAPRQKNGFQFGLCGLLLVLVVAPLSDTGFLKLLTGYYTTVFWYLLALSLLLFLIVYIQARKKGESQ</sequence>
<keyword evidence="5 8" id="KW-0812">Transmembrane</keyword>
<dbReference type="PANTHER" id="PTHR34975:SF2">
    <property type="entry name" value="SPORE GERMINATION PROTEIN A2"/>
    <property type="match status" value="1"/>
</dbReference>
<comment type="caution">
    <text evidence="9">The sequence shown here is derived from an EMBL/GenBank/DDBJ whole genome shotgun (WGS) entry which is preliminary data.</text>
</comment>
<dbReference type="NCBIfam" id="TIGR00912">
    <property type="entry name" value="2A0309"/>
    <property type="match status" value="1"/>
</dbReference>
<dbReference type="GO" id="GO:0009847">
    <property type="term" value="P:spore germination"/>
    <property type="evidence" value="ECO:0007669"/>
    <property type="project" value="InterPro"/>
</dbReference>
<keyword evidence="3" id="KW-0813">Transport</keyword>
<evidence type="ECO:0000256" key="4">
    <source>
        <dbReference type="ARBA" id="ARBA00022544"/>
    </source>
</evidence>
<evidence type="ECO:0000313" key="9">
    <source>
        <dbReference type="EMBL" id="MBD2866434.1"/>
    </source>
</evidence>
<feature type="transmembrane region" description="Helical" evidence="8">
    <location>
        <begin position="186"/>
        <end position="203"/>
    </location>
</feature>
<feature type="transmembrane region" description="Helical" evidence="8">
    <location>
        <begin position="106"/>
        <end position="129"/>
    </location>
</feature>
<dbReference type="InterPro" id="IPR004761">
    <property type="entry name" value="Spore_GerAB"/>
</dbReference>
<evidence type="ECO:0000256" key="6">
    <source>
        <dbReference type="ARBA" id="ARBA00022989"/>
    </source>
</evidence>
<dbReference type="GO" id="GO:0016020">
    <property type="term" value="C:membrane"/>
    <property type="evidence" value="ECO:0007669"/>
    <property type="project" value="UniProtKB-SubCell"/>
</dbReference>
<feature type="transmembrane region" description="Helical" evidence="8">
    <location>
        <begin position="215"/>
        <end position="237"/>
    </location>
</feature>
<evidence type="ECO:0000256" key="2">
    <source>
        <dbReference type="ARBA" id="ARBA00007998"/>
    </source>
</evidence>
<keyword evidence="7 8" id="KW-0472">Membrane</keyword>
<proteinExistence type="inferred from homology"/>
<reference evidence="9" key="1">
    <citation type="submission" date="2020-09" db="EMBL/GenBank/DDBJ databases">
        <title>A novel bacterium of genus Paenibacillus, isolated from South China Sea.</title>
        <authorList>
            <person name="Huang H."/>
            <person name="Mo K."/>
            <person name="Hu Y."/>
        </authorList>
    </citation>
    <scope>NUCLEOTIDE SEQUENCE</scope>
    <source>
        <strain evidence="9">IB182363</strain>
    </source>
</reference>
<dbReference type="Pfam" id="PF03845">
    <property type="entry name" value="Spore_permease"/>
    <property type="match status" value="1"/>
</dbReference>
<comment type="subcellular location">
    <subcellularLocation>
        <location evidence="1">Membrane</location>
        <topology evidence="1">Multi-pass membrane protein</topology>
    </subcellularLocation>
</comment>
<dbReference type="Proteomes" id="UP000639396">
    <property type="component" value="Unassembled WGS sequence"/>
</dbReference>
<evidence type="ECO:0000256" key="7">
    <source>
        <dbReference type="ARBA" id="ARBA00023136"/>
    </source>
</evidence>
<dbReference type="PANTHER" id="PTHR34975">
    <property type="entry name" value="SPORE GERMINATION PROTEIN A2"/>
    <property type="match status" value="1"/>
</dbReference>
<dbReference type="EMBL" id="JACXJA010000058">
    <property type="protein sequence ID" value="MBD2866434.1"/>
    <property type="molecule type" value="Genomic_DNA"/>
</dbReference>
<dbReference type="RefSeq" id="WP_190932047.1">
    <property type="nucleotide sequence ID" value="NZ_JACXJA010000058.1"/>
</dbReference>
<accession>A0A927H4E3</accession>
<feature type="transmembrane region" description="Helical" evidence="8">
    <location>
        <begin position="12"/>
        <end position="34"/>
    </location>
</feature>
<feature type="transmembrane region" description="Helical" evidence="8">
    <location>
        <begin position="298"/>
        <end position="316"/>
    </location>
</feature>
<keyword evidence="4" id="KW-0309">Germination</keyword>
<evidence type="ECO:0000256" key="3">
    <source>
        <dbReference type="ARBA" id="ARBA00022448"/>
    </source>
</evidence>
<protein>
    <submittedName>
        <fullName evidence="9">Endospore germination permease</fullName>
    </submittedName>
</protein>
<dbReference type="AlphaFoldDB" id="A0A927H4E3"/>
<evidence type="ECO:0000256" key="5">
    <source>
        <dbReference type="ARBA" id="ARBA00022692"/>
    </source>
</evidence>
<organism evidence="9 10">
    <name type="scientific">Paenibacillus oceani</name>
    <dbReference type="NCBI Taxonomy" id="2772510"/>
    <lineage>
        <taxon>Bacteria</taxon>
        <taxon>Bacillati</taxon>
        <taxon>Bacillota</taxon>
        <taxon>Bacilli</taxon>
        <taxon>Bacillales</taxon>
        <taxon>Paenibacillaceae</taxon>
        <taxon>Paenibacillus</taxon>
    </lineage>
</organism>
<evidence type="ECO:0000256" key="8">
    <source>
        <dbReference type="SAM" id="Phobius"/>
    </source>
</evidence>
<evidence type="ECO:0000256" key="1">
    <source>
        <dbReference type="ARBA" id="ARBA00004141"/>
    </source>
</evidence>
<keyword evidence="10" id="KW-1185">Reference proteome</keyword>
<name>A0A927H4E3_9BACL</name>
<comment type="similarity">
    <text evidence="2">Belongs to the amino acid-polyamine-organocation (APC) superfamily. Spore germination protein (SGP) (TC 2.A.3.9) family.</text>
</comment>